<protein>
    <submittedName>
        <fullName evidence="1">Uncharacterized protein</fullName>
    </submittedName>
</protein>
<evidence type="ECO:0000313" key="1">
    <source>
        <dbReference type="EMBL" id="GIF87613.1"/>
    </source>
</evidence>
<sequence>MRPESEILTGSPPAVVMALTWADLAMEKERGAACDISGTGRASLVDYRRQLRATATVTLPPSPASPVKPPSTAP</sequence>
<gene>
    <name evidence="1" type="ORF">Cch02nite_10570</name>
</gene>
<name>A0A8J3NPV9_9ACTN</name>
<dbReference type="AlphaFoldDB" id="A0A8J3NPV9"/>
<evidence type="ECO:0000313" key="2">
    <source>
        <dbReference type="Proteomes" id="UP000619293"/>
    </source>
</evidence>
<organism evidence="1 2">
    <name type="scientific">Catellatospora chokoriensis</name>
    <dbReference type="NCBI Taxonomy" id="310353"/>
    <lineage>
        <taxon>Bacteria</taxon>
        <taxon>Bacillati</taxon>
        <taxon>Actinomycetota</taxon>
        <taxon>Actinomycetes</taxon>
        <taxon>Micromonosporales</taxon>
        <taxon>Micromonosporaceae</taxon>
        <taxon>Catellatospora</taxon>
    </lineage>
</organism>
<reference evidence="1 2" key="1">
    <citation type="submission" date="2021-01" db="EMBL/GenBank/DDBJ databases">
        <title>Whole genome shotgun sequence of Catellatospora chokoriensis NBRC 107358.</title>
        <authorList>
            <person name="Komaki H."/>
            <person name="Tamura T."/>
        </authorList>
    </citation>
    <scope>NUCLEOTIDE SEQUENCE [LARGE SCALE GENOMIC DNA]</scope>
    <source>
        <strain evidence="1 2">NBRC 107358</strain>
    </source>
</reference>
<keyword evidence="2" id="KW-1185">Reference proteome</keyword>
<dbReference type="EMBL" id="BONG01000004">
    <property type="protein sequence ID" value="GIF87613.1"/>
    <property type="molecule type" value="Genomic_DNA"/>
</dbReference>
<accession>A0A8J3NPV9</accession>
<proteinExistence type="predicted"/>
<dbReference type="Proteomes" id="UP000619293">
    <property type="component" value="Unassembled WGS sequence"/>
</dbReference>
<comment type="caution">
    <text evidence="1">The sequence shown here is derived from an EMBL/GenBank/DDBJ whole genome shotgun (WGS) entry which is preliminary data.</text>
</comment>